<evidence type="ECO:0000256" key="1">
    <source>
        <dbReference type="SAM" id="MobiDB-lite"/>
    </source>
</evidence>
<evidence type="ECO:0000313" key="3">
    <source>
        <dbReference type="EMBL" id="CDF35531.1"/>
    </source>
</evidence>
<evidence type="ECO:0000259" key="2">
    <source>
        <dbReference type="Pfam" id="PF04424"/>
    </source>
</evidence>
<name>R7QDM0_CHOCR</name>
<sequence>MQVRGHECSGEGGKLGGNGDVVRSSARVGASLPWVAEAEEEQRNCGRPDSCSCFLRPLGQPGCTSLPHALLDNLVPLDCTFPKQTLTPCQNLPLPPSSLHLNPFPMSRAAPPPADPVFYPVKWVLDGRDASLPVCMQARNGPCALLALVNLHLQSRAFSLQPGTTRIREDQLMDMLADFVSTRPPSGSATADKLREHAVADFLDVLPRLAAGLHVNVRFTAPSAFEFTRELAVFDVFPDARLLHGWLVDPQDTRLAEALAALSYNQLVDELVRTASPPPPLPPEALAPEPRYDALVHAPSAPPIEAFDLFAHGHPDDAFDGPYVNEAPPDPPAPEPMPPPPEQEPLHTLRIREMRPFVMDFLESNPTHLTVYGLTELHAAIAEGGRAILFRNSHFYVVHKHQSELYTLVTDEGYLDELNTVWEKLADINGDSTFYNGKFQRISPTGEVVGAASPRTPAAPAAPATAPAPAPPSQSLGRYPSQTPPVGAGVGAWGRTPPLARQAPHGHANVSTAAQRPVQASGRMARRSADKCVVQ</sequence>
<dbReference type="OMA" id="ILFRNSH"/>
<dbReference type="PANTHER" id="PTHR18063:SF6">
    <property type="entry name" value="UBIQUITIN CARBOXYL-TERMINAL HYDROLASE"/>
    <property type="match status" value="1"/>
</dbReference>
<gene>
    <name evidence="3" type="ORF">CHC_T00003858001</name>
</gene>
<dbReference type="Proteomes" id="UP000012073">
    <property type="component" value="Unassembled WGS sequence"/>
</dbReference>
<proteinExistence type="predicted"/>
<feature type="region of interest" description="Disordered" evidence="1">
    <location>
        <begin position="1"/>
        <end position="22"/>
    </location>
</feature>
<dbReference type="PhylomeDB" id="R7QDM0"/>
<organism evidence="3 4">
    <name type="scientific">Chondrus crispus</name>
    <name type="common">Carrageen Irish moss</name>
    <name type="synonym">Polymorpha crispa</name>
    <dbReference type="NCBI Taxonomy" id="2769"/>
    <lineage>
        <taxon>Eukaryota</taxon>
        <taxon>Rhodophyta</taxon>
        <taxon>Florideophyceae</taxon>
        <taxon>Rhodymeniophycidae</taxon>
        <taxon>Gigartinales</taxon>
        <taxon>Gigartinaceae</taxon>
        <taxon>Chondrus</taxon>
    </lineage>
</organism>
<protein>
    <recommendedName>
        <fullName evidence="2">MINDY deubiquitinase domain-containing protein</fullName>
    </recommendedName>
</protein>
<dbReference type="OrthoDB" id="10261212at2759"/>
<feature type="compositionally biased region" description="Low complexity" evidence="1">
    <location>
        <begin position="451"/>
        <end position="465"/>
    </location>
</feature>
<dbReference type="Pfam" id="PF04424">
    <property type="entry name" value="MINDY_DUB"/>
    <property type="match status" value="1"/>
</dbReference>
<dbReference type="KEGG" id="ccp:CHC_T00003858001"/>
<dbReference type="GeneID" id="17323063"/>
<dbReference type="GO" id="GO:0016807">
    <property type="term" value="F:cysteine-type carboxypeptidase activity"/>
    <property type="evidence" value="ECO:0007669"/>
    <property type="project" value="TreeGrafter"/>
</dbReference>
<dbReference type="GO" id="GO:1990380">
    <property type="term" value="F:K48-linked deubiquitinase activity"/>
    <property type="evidence" value="ECO:0007669"/>
    <property type="project" value="InterPro"/>
</dbReference>
<dbReference type="InterPro" id="IPR033979">
    <property type="entry name" value="MINDY_domain"/>
</dbReference>
<dbReference type="GO" id="GO:0004843">
    <property type="term" value="F:cysteine-type deubiquitinase activity"/>
    <property type="evidence" value="ECO:0007669"/>
    <property type="project" value="InterPro"/>
</dbReference>
<dbReference type="GO" id="GO:0005829">
    <property type="term" value="C:cytosol"/>
    <property type="evidence" value="ECO:0007669"/>
    <property type="project" value="TreeGrafter"/>
</dbReference>
<feature type="region of interest" description="Disordered" evidence="1">
    <location>
        <begin position="448"/>
        <end position="535"/>
    </location>
</feature>
<feature type="compositionally biased region" description="Gly residues" evidence="1">
    <location>
        <begin position="10"/>
        <end position="19"/>
    </location>
</feature>
<evidence type="ECO:0000313" key="4">
    <source>
        <dbReference type="Proteomes" id="UP000012073"/>
    </source>
</evidence>
<feature type="domain" description="MINDY deubiquitinase" evidence="2">
    <location>
        <begin position="119"/>
        <end position="439"/>
    </location>
</feature>
<dbReference type="PANTHER" id="PTHR18063">
    <property type="entry name" value="NF-E2 INDUCIBLE PROTEIN"/>
    <property type="match status" value="1"/>
</dbReference>
<keyword evidence="4" id="KW-1185">Reference proteome</keyword>
<dbReference type="InterPro" id="IPR007518">
    <property type="entry name" value="MINDY"/>
</dbReference>
<reference evidence="4" key="1">
    <citation type="journal article" date="2013" name="Proc. Natl. Acad. Sci. U.S.A.">
        <title>Genome structure and metabolic features in the red seaweed Chondrus crispus shed light on evolution of the Archaeplastida.</title>
        <authorList>
            <person name="Collen J."/>
            <person name="Porcel B."/>
            <person name="Carre W."/>
            <person name="Ball S.G."/>
            <person name="Chaparro C."/>
            <person name="Tonon T."/>
            <person name="Barbeyron T."/>
            <person name="Michel G."/>
            <person name="Noel B."/>
            <person name="Valentin K."/>
            <person name="Elias M."/>
            <person name="Artiguenave F."/>
            <person name="Arun A."/>
            <person name="Aury J.M."/>
            <person name="Barbosa-Neto J.F."/>
            <person name="Bothwell J.H."/>
            <person name="Bouget F.Y."/>
            <person name="Brillet L."/>
            <person name="Cabello-Hurtado F."/>
            <person name="Capella-Gutierrez S."/>
            <person name="Charrier B."/>
            <person name="Cladiere L."/>
            <person name="Cock J.M."/>
            <person name="Coelho S.M."/>
            <person name="Colleoni C."/>
            <person name="Czjzek M."/>
            <person name="Da Silva C."/>
            <person name="Delage L."/>
            <person name="Denoeud F."/>
            <person name="Deschamps P."/>
            <person name="Dittami S.M."/>
            <person name="Gabaldon T."/>
            <person name="Gachon C.M."/>
            <person name="Groisillier A."/>
            <person name="Herve C."/>
            <person name="Jabbari K."/>
            <person name="Katinka M."/>
            <person name="Kloareg B."/>
            <person name="Kowalczyk N."/>
            <person name="Labadie K."/>
            <person name="Leblanc C."/>
            <person name="Lopez P.J."/>
            <person name="McLachlan D.H."/>
            <person name="Meslet-Cladiere L."/>
            <person name="Moustafa A."/>
            <person name="Nehr Z."/>
            <person name="Nyvall Collen P."/>
            <person name="Panaud O."/>
            <person name="Partensky F."/>
            <person name="Poulain J."/>
            <person name="Rensing S.A."/>
            <person name="Rousvoal S."/>
            <person name="Samson G."/>
            <person name="Symeonidi A."/>
            <person name="Weissenbach J."/>
            <person name="Zambounis A."/>
            <person name="Wincker P."/>
            <person name="Boyen C."/>
        </authorList>
    </citation>
    <scope>NUCLEOTIDE SEQUENCE [LARGE SCALE GENOMIC DNA]</scope>
    <source>
        <strain evidence="4">cv. Stackhouse</strain>
    </source>
</reference>
<dbReference type="STRING" id="2769.R7QDM0"/>
<dbReference type="GO" id="GO:0071108">
    <property type="term" value="P:protein K48-linked deubiquitination"/>
    <property type="evidence" value="ECO:0007669"/>
    <property type="project" value="TreeGrafter"/>
</dbReference>
<dbReference type="AlphaFoldDB" id="R7QDM0"/>
<dbReference type="Gramene" id="CDF35531">
    <property type="protein sequence ID" value="CDF35531"/>
    <property type="gene ID" value="CHC_T00003858001"/>
</dbReference>
<dbReference type="GO" id="GO:0071944">
    <property type="term" value="C:cell periphery"/>
    <property type="evidence" value="ECO:0007669"/>
    <property type="project" value="TreeGrafter"/>
</dbReference>
<accession>R7QDM0</accession>
<dbReference type="RefSeq" id="XP_005715350.1">
    <property type="nucleotide sequence ID" value="XM_005715293.1"/>
</dbReference>
<dbReference type="EMBL" id="HG001733">
    <property type="protein sequence ID" value="CDF35531.1"/>
    <property type="molecule type" value="Genomic_DNA"/>
</dbReference>